<evidence type="ECO:0000313" key="2">
    <source>
        <dbReference type="Proteomes" id="UP001152531"/>
    </source>
</evidence>
<comment type="caution">
    <text evidence="1">The sequence shown here is derived from an EMBL/GenBank/DDBJ whole genome shotgun (WGS) entry which is preliminary data.</text>
</comment>
<dbReference type="EMBL" id="CALSDN010000015">
    <property type="protein sequence ID" value="CAH6723390.1"/>
    <property type="molecule type" value="Genomic_DNA"/>
</dbReference>
<name>A0ACA9YFQ6_9ASCO</name>
<proteinExistence type="predicted"/>
<dbReference type="Proteomes" id="UP001152531">
    <property type="component" value="Unassembled WGS sequence"/>
</dbReference>
<evidence type="ECO:0000313" key="1">
    <source>
        <dbReference type="EMBL" id="CAH6723390.1"/>
    </source>
</evidence>
<organism evidence="1 2">
    <name type="scientific">[Candida] jaroonii</name>
    <dbReference type="NCBI Taxonomy" id="467808"/>
    <lineage>
        <taxon>Eukaryota</taxon>
        <taxon>Fungi</taxon>
        <taxon>Dikarya</taxon>
        <taxon>Ascomycota</taxon>
        <taxon>Saccharomycotina</taxon>
        <taxon>Pichiomycetes</taxon>
        <taxon>Debaryomycetaceae</taxon>
        <taxon>Yamadazyma</taxon>
    </lineage>
</organism>
<protein>
    <submittedName>
        <fullName evidence="1">Vacuolar basic amino acid transporter 1</fullName>
    </submittedName>
</protein>
<keyword evidence="2" id="KW-1185">Reference proteome</keyword>
<reference evidence="1" key="1">
    <citation type="submission" date="2022-06" db="EMBL/GenBank/DDBJ databases">
        <authorList>
            <person name="Legras J.-L."/>
            <person name="Devillers H."/>
            <person name="Grondin C."/>
        </authorList>
    </citation>
    <scope>NUCLEOTIDE SEQUENCE</scope>
    <source>
        <strain evidence="1">CLIB 1444</strain>
    </source>
</reference>
<gene>
    <name evidence="1" type="ORF">CLIB1444_15S00232</name>
</gene>
<sequence>MKKVAVIESINGIESDLESQVITPDNQVYGSTEELNLIDKNDGYAVPRRQLYYIAFCLDIAAFLAALDATVVSTLLTVIASDFGSLGSMSWLATSYLLSCSALQPIYGKLSDIFGRKILLIGCCIFFALGCGICTINSINVVIFGRFITGIGGSGLTCLSTITLSDLVPPRDRGVYQGYLNIFFGLGTATGGMFGGVISDYLGWKYAFGLQIPIAIFVGIAIYFNLNLPEGSPGLGVRGHIRHKLSKIDFLGSFLLVSSLLIILTVASLAGNTLKLTSKTFAFLCILALVLFSCFIHVEKNTSQPIIPIDLMRIRTVSASALTNWFYTMGVFTYLFYVPVYYNSVMSFSGTKIGTRLIPNFFVTSIGSVGAGYYMKRTGGYRRLVYFAAFLAISGMLNILTITPDISIPRQFLLIVPAGFSYSIILTTTLLALISAVPSKFQAGITSISYTFRATGSTLGVSMASAIFHQVLQSALNREIPSLVNDKALAKEVIEKALESTDYVNEAPEFIKTTLRECYDCACKGALSYALVCILLGVTSSLFMKENSLSKSINRQ</sequence>
<accession>A0ACA9YFQ6</accession>